<organism evidence="3 4">
    <name type="scientific">Klebsiella michiganensis</name>
    <dbReference type="NCBI Taxonomy" id="1134687"/>
    <lineage>
        <taxon>Bacteria</taxon>
        <taxon>Pseudomonadati</taxon>
        <taxon>Pseudomonadota</taxon>
        <taxon>Gammaproteobacteria</taxon>
        <taxon>Enterobacterales</taxon>
        <taxon>Enterobacteriaceae</taxon>
        <taxon>Klebsiella/Raoultella group</taxon>
        <taxon>Klebsiella</taxon>
    </lineage>
</organism>
<proteinExistence type="predicted"/>
<gene>
    <name evidence="3" type="ORF">NCTC11685_06548</name>
</gene>
<evidence type="ECO:0000259" key="2">
    <source>
        <dbReference type="Pfam" id="PF06761"/>
    </source>
</evidence>
<evidence type="ECO:0000313" key="4">
    <source>
        <dbReference type="Proteomes" id="UP000254863"/>
    </source>
</evidence>
<dbReference type="EMBL" id="UGMS01000003">
    <property type="protein sequence ID" value="STW79221.1"/>
    <property type="molecule type" value="Genomic_DNA"/>
</dbReference>
<comment type="caution">
    <text evidence="3">The sequence shown here is derived from an EMBL/GenBank/DDBJ whole genome shotgun (WGS) entry which is preliminary data.</text>
</comment>
<dbReference type="InterPro" id="IPR009612">
    <property type="entry name" value="IcmF-rel"/>
</dbReference>
<accession>A0A7H4PLE8</accession>
<dbReference type="PANTHER" id="PTHR36153:SF1">
    <property type="entry name" value="TYPE VI SECRETION SYSTEM COMPONENT TSSM1"/>
    <property type="match status" value="1"/>
</dbReference>
<dbReference type="Pfam" id="PF06761">
    <property type="entry name" value="IcmF-related"/>
    <property type="match status" value="1"/>
</dbReference>
<dbReference type="InterPro" id="IPR053156">
    <property type="entry name" value="T6SS_TssM-like"/>
</dbReference>
<sequence length="331" mass="37121">MLRRAPPWYQRFGLDHNPQLLDAMLPWYGVANNRLIRDPANAALKQKLSALANSAPNSDQRAQLAKPGYDQLKAWLMMARPDKADGAFYAQTMKTVQPTQTGISAGLWQSLAPDLWAFYISELPAQPKWVITPDAQLISQSRQVLLQQIGRRNAESTLYENMLKSVRRNFADVSLEDMTGGTDARRLFTTEEVVPGMFTRQAWEGGIQQAIEKAANSRRDEIDWVLSDSRKAVSSDLSPEALKARLTQRYFTDFAGSWLSFLNSLQLNPANNIADVTDQLTLMSDVRQSPLIALMNTIGLAGTDRPATRRPFGLHHQIGQRPGRQKRQTGD</sequence>
<feature type="region of interest" description="Disordered" evidence="1">
    <location>
        <begin position="309"/>
        <end position="331"/>
    </location>
</feature>
<protein>
    <submittedName>
        <fullName evidence="3">Type VI secretion system protein ImpL</fullName>
    </submittedName>
</protein>
<dbReference type="PANTHER" id="PTHR36153">
    <property type="entry name" value="INNER MEMBRANE PROTEIN-RELATED"/>
    <property type="match status" value="1"/>
</dbReference>
<reference evidence="3 4" key="1">
    <citation type="submission" date="2018-06" db="EMBL/GenBank/DDBJ databases">
        <authorList>
            <consortium name="Pathogen Informatics"/>
            <person name="Doyle S."/>
        </authorList>
    </citation>
    <scope>NUCLEOTIDE SEQUENCE [LARGE SCALE GENOMIC DNA]</scope>
    <source>
        <strain evidence="3 4">NCTC11685</strain>
    </source>
</reference>
<dbReference type="AlphaFoldDB" id="A0A7H4PLE8"/>
<evidence type="ECO:0000256" key="1">
    <source>
        <dbReference type="SAM" id="MobiDB-lite"/>
    </source>
</evidence>
<evidence type="ECO:0000313" key="3">
    <source>
        <dbReference type="EMBL" id="STW79221.1"/>
    </source>
</evidence>
<feature type="domain" description="IcmF-related" evidence="2">
    <location>
        <begin position="4"/>
        <end position="298"/>
    </location>
</feature>
<name>A0A7H4PLE8_9ENTR</name>
<dbReference type="Proteomes" id="UP000254863">
    <property type="component" value="Unassembled WGS sequence"/>
</dbReference>